<protein>
    <recommendedName>
        <fullName evidence="2">PH domain-containing protein</fullName>
    </recommendedName>
</protein>
<dbReference type="SUPFAM" id="SSF50729">
    <property type="entry name" value="PH domain-like"/>
    <property type="match status" value="1"/>
</dbReference>
<dbReference type="InterPro" id="IPR029071">
    <property type="entry name" value="Ubiquitin-like_domsf"/>
</dbReference>
<dbReference type="AlphaFoldDB" id="A0A1D9QFG4"/>
<feature type="compositionally biased region" description="Polar residues" evidence="1">
    <location>
        <begin position="7"/>
        <end position="16"/>
    </location>
</feature>
<feature type="region of interest" description="Disordered" evidence="1">
    <location>
        <begin position="746"/>
        <end position="808"/>
    </location>
</feature>
<evidence type="ECO:0000256" key="1">
    <source>
        <dbReference type="SAM" id="MobiDB-lite"/>
    </source>
</evidence>
<feature type="compositionally biased region" description="Polar residues" evidence="1">
    <location>
        <begin position="83"/>
        <end position="93"/>
    </location>
</feature>
<feature type="compositionally biased region" description="Basic and acidic residues" evidence="1">
    <location>
        <begin position="570"/>
        <end position="583"/>
    </location>
</feature>
<dbReference type="PANTHER" id="PTHR38700:SF1">
    <property type="entry name" value="PH DOMAIN-CONTAINING PROTEIN"/>
    <property type="match status" value="1"/>
</dbReference>
<feature type="compositionally biased region" description="Gly residues" evidence="1">
    <location>
        <begin position="778"/>
        <end position="793"/>
    </location>
</feature>
<proteinExistence type="predicted"/>
<dbReference type="PANTHER" id="PTHR38700">
    <property type="entry name" value="YALI0E22418P"/>
    <property type="match status" value="1"/>
</dbReference>
<dbReference type="SUPFAM" id="SSF54236">
    <property type="entry name" value="Ubiquitin-like"/>
    <property type="match status" value="1"/>
</dbReference>
<dbReference type="Proteomes" id="UP000177798">
    <property type="component" value="Chromosome 11"/>
</dbReference>
<dbReference type="RefSeq" id="XP_001591025.1">
    <property type="nucleotide sequence ID" value="XM_001590975.1"/>
</dbReference>
<feature type="region of interest" description="Disordered" evidence="1">
    <location>
        <begin position="570"/>
        <end position="697"/>
    </location>
</feature>
<evidence type="ECO:0000313" key="3">
    <source>
        <dbReference type="EMBL" id="APA13675.1"/>
    </source>
</evidence>
<sequence length="808" mass="88653">MAEEKNQLSQVSQQKYSRYRSVRPLPSNTDLNTPKQDVQQNQSTSLSRTKSMSRYRRPKLALKSEDSPVVPSVPESHGPSSPPNSTARVLTTRRTSDPVDSATGLPSNYANTRRPIPKRSQTHLGATGQSQDYNERQESYDLNYSSDNGTNQHKILSPSHSPPPLSLPVQLSDEETEKILAEQKRKDLARLEATLDAAANDAVKSPPQKFGFFSSKRRATTTTTTTTTNPIPPAPLSNIASIQRAIADGPPRIEAPVINPIGIQQGGGGVVPQTDAPISASNAPERRVLIRCKQSSINLPVDADTTPIDIMNSAANIMSADINPRTAVLLESYTTLGLERKIRRYEHIRDIMNSWDRDTQNALIVEASDLSGYNEDLEASSVPNDAPPDVTVQLYHSQKPGKWNKRYITLLSSGQIFVSKKSGMGLNDKDSMNICHLSDFDIYTPTAQHIRKTLKPPRKNCYAIKSQQKTSMFLSTENFVHFFCTDDQIAANAWYSAVQKWRSWFLVNKKGEGQKKATKAVKAMKARIPSKSGTGVRGAQTHRINVSVDEDPYMIGSFKPLLDMDRFDRSEADDSTTEDEKPKQVPFHLRNTSIVAPLPRPAKNGPPVAYRAPPQEDEFASGGLLGRTYSVRQKAQQERENSLKNGSFTDGSTLLNGNAQSRSLSMPAKSKRPETANAANTSLQRSPSSKKPKPLLDFTPQFEEAPQWNRKGKGHGVTAPTGLLLVEAANTPDTGLIEIPKANMVFRRDTTSQRPRTSANGRDRDHSGSRDPFVRGGLVSGGGSGGGRSGGRGSLTNSGKDRGRMGYE</sequence>
<dbReference type="Gene3D" id="2.30.29.30">
    <property type="entry name" value="Pleckstrin-homology domain (PH domain)/Phosphotyrosine-binding domain (PTB)"/>
    <property type="match status" value="1"/>
</dbReference>
<dbReference type="InterPro" id="IPR001849">
    <property type="entry name" value="PH_domain"/>
</dbReference>
<dbReference type="VEuPathDB" id="FungiDB:sscle_11g084450"/>
<feature type="compositionally biased region" description="Basic and acidic residues" evidence="1">
    <location>
        <begin position="761"/>
        <end position="773"/>
    </location>
</feature>
<feature type="compositionally biased region" description="Basic and acidic residues" evidence="1">
    <location>
        <begin position="799"/>
        <end position="808"/>
    </location>
</feature>
<name>A0A1D9QFG4_SCLS1</name>
<feature type="compositionally biased region" description="Basic residues" evidence="1">
    <location>
        <begin position="51"/>
        <end position="60"/>
    </location>
</feature>
<dbReference type="Pfam" id="PF00169">
    <property type="entry name" value="PH"/>
    <property type="match status" value="1"/>
</dbReference>
<dbReference type="OrthoDB" id="6235964at2759"/>
<dbReference type="KEGG" id="ssl:SS1G_07650"/>
<dbReference type="EMBL" id="CP017824">
    <property type="protein sequence ID" value="APA13675.1"/>
    <property type="molecule type" value="Genomic_DNA"/>
</dbReference>
<feature type="compositionally biased region" description="Polar residues" evidence="1">
    <location>
        <begin position="26"/>
        <end position="50"/>
    </location>
</feature>
<accession>A0A1D9QFG4</accession>
<reference evidence="4" key="1">
    <citation type="journal article" date="2017" name="Genome Biol. Evol.">
        <title>The complete genome sequence of the phytopathogenic fungus Sclerotinia sclerotiorum reveals insights into the genome architecture of broad host range pathogens.</title>
        <authorList>
            <person name="Derbyshire M."/>
            <person name="Denton-Giles M."/>
            <person name="Hegedus D."/>
            <person name="Seifbarghy S."/>
            <person name="Rollins J."/>
            <person name="van Kan J."/>
            <person name="Seidl M.F."/>
            <person name="Faino L."/>
            <person name="Mbengue M."/>
            <person name="Navaud O."/>
            <person name="Raffaele S."/>
            <person name="Hammond-Kosack K."/>
            <person name="Heard S."/>
            <person name="Oliver R."/>
        </authorList>
    </citation>
    <scope>NUCLEOTIDE SEQUENCE [LARGE SCALE GENOMIC DNA]</scope>
    <source>
        <strain evidence="4">ATCC 18683 / 1980 / Ss-1</strain>
    </source>
</reference>
<evidence type="ECO:0000259" key="2">
    <source>
        <dbReference type="Pfam" id="PF00169"/>
    </source>
</evidence>
<gene>
    <name evidence="3" type="ORF">sscle_11g084450</name>
</gene>
<feature type="domain" description="PH" evidence="2">
    <location>
        <begin position="397"/>
        <end position="500"/>
    </location>
</feature>
<feature type="region of interest" description="Disordered" evidence="1">
    <location>
        <begin position="1"/>
        <end position="135"/>
    </location>
</feature>
<feature type="region of interest" description="Disordered" evidence="1">
    <location>
        <begin position="146"/>
        <end position="165"/>
    </location>
</feature>
<feature type="compositionally biased region" description="Polar residues" evidence="1">
    <location>
        <begin position="122"/>
        <end position="132"/>
    </location>
</feature>
<feature type="compositionally biased region" description="Polar residues" evidence="1">
    <location>
        <begin position="643"/>
        <end position="664"/>
    </location>
</feature>
<dbReference type="InterPro" id="IPR011993">
    <property type="entry name" value="PH-like_dom_sf"/>
</dbReference>
<feature type="compositionally biased region" description="Polar residues" evidence="1">
    <location>
        <begin position="677"/>
        <end position="687"/>
    </location>
</feature>
<evidence type="ECO:0000313" key="4">
    <source>
        <dbReference type="Proteomes" id="UP000177798"/>
    </source>
</evidence>
<organism evidence="3 4">
    <name type="scientific">Sclerotinia sclerotiorum (strain ATCC 18683 / 1980 / Ss-1)</name>
    <name type="common">White mold</name>
    <name type="synonym">Whetzelinia sclerotiorum</name>
    <dbReference type="NCBI Taxonomy" id="665079"/>
    <lineage>
        <taxon>Eukaryota</taxon>
        <taxon>Fungi</taxon>
        <taxon>Dikarya</taxon>
        <taxon>Ascomycota</taxon>
        <taxon>Pezizomycotina</taxon>
        <taxon>Leotiomycetes</taxon>
        <taxon>Helotiales</taxon>
        <taxon>Sclerotiniaceae</taxon>
        <taxon>Sclerotinia</taxon>
    </lineage>
</organism>
<dbReference type="OMA" id="WDRDTQN"/>